<dbReference type="Gene3D" id="3.30.465.10">
    <property type="match status" value="1"/>
</dbReference>
<dbReference type="GO" id="GO:0050614">
    <property type="term" value="F:Delta24-sterol reductase activity"/>
    <property type="evidence" value="ECO:0007669"/>
    <property type="project" value="UniProtKB-EC"/>
</dbReference>
<dbReference type="OrthoDB" id="5482059at2"/>
<evidence type="ECO:0000313" key="11">
    <source>
        <dbReference type="Proteomes" id="UP000002218"/>
    </source>
</evidence>
<keyword evidence="8" id="KW-0472">Membrane</keyword>
<evidence type="ECO:0000313" key="10">
    <source>
        <dbReference type="EMBL" id="ACV80101.1"/>
    </source>
</evidence>
<gene>
    <name evidence="10" type="ordered locus">Namu_3803</name>
</gene>
<name>C8XG99_NAKMY</name>
<keyword evidence="5" id="KW-0274">FAD</keyword>
<dbReference type="Pfam" id="PF01565">
    <property type="entry name" value="FAD_binding_4"/>
    <property type="match status" value="1"/>
</dbReference>
<dbReference type="eggNOG" id="COG0277">
    <property type="taxonomic scope" value="Bacteria"/>
</dbReference>
<evidence type="ECO:0000256" key="2">
    <source>
        <dbReference type="ARBA" id="ARBA00012405"/>
    </source>
</evidence>
<dbReference type="InterPro" id="IPR006094">
    <property type="entry name" value="Oxid_FAD_bind_N"/>
</dbReference>
<dbReference type="SUPFAM" id="SSF55103">
    <property type="entry name" value="FAD-linked oxidases, C-terminal domain"/>
    <property type="match status" value="1"/>
</dbReference>
<evidence type="ECO:0000256" key="8">
    <source>
        <dbReference type="ARBA" id="ARBA00023136"/>
    </source>
</evidence>
<dbReference type="GO" id="GO:0016020">
    <property type="term" value="C:membrane"/>
    <property type="evidence" value="ECO:0007669"/>
    <property type="project" value="UniProtKB-SubCell"/>
</dbReference>
<dbReference type="InParanoid" id="C8XG99"/>
<dbReference type="Proteomes" id="UP000002218">
    <property type="component" value="Chromosome"/>
</dbReference>
<dbReference type="PROSITE" id="PS51387">
    <property type="entry name" value="FAD_PCMH"/>
    <property type="match status" value="1"/>
</dbReference>
<dbReference type="InterPro" id="IPR040165">
    <property type="entry name" value="Diminuto-like"/>
</dbReference>
<protein>
    <recommendedName>
        <fullName evidence="2">Delta(24)-sterol reductase</fullName>
        <ecNumber evidence="2">1.3.1.72</ecNumber>
    </recommendedName>
</protein>
<dbReference type="AlphaFoldDB" id="C8XG99"/>
<organism evidence="10 11">
    <name type="scientific">Nakamurella multipartita (strain ATCC 700099 / DSM 44233 / CIP 104796 / JCM 9543 / NBRC 105858 / Y-104)</name>
    <name type="common">Microsphaera multipartita</name>
    <dbReference type="NCBI Taxonomy" id="479431"/>
    <lineage>
        <taxon>Bacteria</taxon>
        <taxon>Bacillati</taxon>
        <taxon>Actinomycetota</taxon>
        <taxon>Actinomycetes</taxon>
        <taxon>Nakamurellales</taxon>
        <taxon>Nakamurellaceae</taxon>
        <taxon>Nakamurella</taxon>
    </lineage>
</organism>
<evidence type="ECO:0000256" key="4">
    <source>
        <dbReference type="ARBA" id="ARBA00022692"/>
    </source>
</evidence>
<dbReference type="RefSeq" id="WP_015748928.1">
    <property type="nucleotide sequence ID" value="NC_013235.1"/>
</dbReference>
<reference evidence="11" key="1">
    <citation type="submission" date="2009-09" db="EMBL/GenBank/DDBJ databases">
        <title>The complete genome of Nakamurella multipartita DSM 44233.</title>
        <authorList>
            <consortium name="US DOE Joint Genome Institute (JGI-PGF)"/>
            <person name="Lucas S."/>
            <person name="Copeland A."/>
            <person name="Lapidus A."/>
            <person name="Glavina del Rio T."/>
            <person name="Dalin E."/>
            <person name="Tice H."/>
            <person name="Bruce D."/>
            <person name="Goodwin L."/>
            <person name="Pitluck S."/>
            <person name="Kyrpides N."/>
            <person name="Mavromatis K."/>
            <person name="Ivanova N."/>
            <person name="Ovchinnikova G."/>
            <person name="Sims D."/>
            <person name="Meincke L."/>
            <person name="Brettin T."/>
            <person name="Detter J.C."/>
            <person name="Han C."/>
            <person name="Larimer F."/>
            <person name="Land M."/>
            <person name="Hauser L."/>
            <person name="Markowitz V."/>
            <person name="Cheng J.-F."/>
            <person name="Hugenholtz P."/>
            <person name="Woyke T."/>
            <person name="Wu D."/>
            <person name="Klenk H.-P."/>
            <person name="Eisen J.A."/>
        </authorList>
    </citation>
    <scope>NUCLEOTIDE SEQUENCE [LARGE SCALE GENOMIC DNA]</scope>
    <source>
        <strain evidence="11">ATCC 700099 / DSM 44233 / CIP 104796 / JCM 9543 / NBRC 105858 / Y-104</strain>
    </source>
</reference>
<dbReference type="STRING" id="479431.Namu_3803"/>
<keyword evidence="4" id="KW-0812">Transmembrane</keyword>
<evidence type="ECO:0000256" key="1">
    <source>
        <dbReference type="ARBA" id="ARBA00004167"/>
    </source>
</evidence>
<proteinExistence type="predicted"/>
<keyword evidence="11" id="KW-1185">Reference proteome</keyword>
<evidence type="ECO:0000256" key="3">
    <source>
        <dbReference type="ARBA" id="ARBA00022630"/>
    </source>
</evidence>
<dbReference type="SUPFAM" id="SSF56176">
    <property type="entry name" value="FAD-binding/transporter-associated domain-like"/>
    <property type="match status" value="1"/>
</dbReference>
<dbReference type="EMBL" id="CP001737">
    <property type="protein sequence ID" value="ACV80101.1"/>
    <property type="molecule type" value="Genomic_DNA"/>
</dbReference>
<evidence type="ECO:0000256" key="7">
    <source>
        <dbReference type="ARBA" id="ARBA00023002"/>
    </source>
</evidence>
<dbReference type="InterPro" id="IPR016169">
    <property type="entry name" value="FAD-bd_PCMH_sub2"/>
</dbReference>
<dbReference type="KEGG" id="nml:Namu_3803"/>
<evidence type="ECO:0000256" key="5">
    <source>
        <dbReference type="ARBA" id="ARBA00022827"/>
    </source>
</evidence>
<dbReference type="PANTHER" id="PTHR10801">
    <property type="entry name" value="24-DEHYDROCHOLESTEROL REDUCTASE"/>
    <property type="match status" value="1"/>
</dbReference>
<feature type="domain" description="FAD-binding PCMH-type" evidence="9">
    <location>
        <begin position="21"/>
        <end position="200"/>
    </location>
</feature>
<dbReference type="GO" id="GO:0071949">
    <property type="term" value="F:FAD binding"/>
    <property type="evidence" value="ECO:0007669"/>
    <property type="project" value="InterPro"/>
</dbReference>
<evidence type="ECO:0000256" key="6">
    <source>
        <dbReference type="ARBA" id="ARBA00022989"/>
    </source>
</evidence>
<dbReference type="PANTHER" id="PTHR10801:SF0">
    <property type="entry name" value="DELTA(24)-STEROL REDUCTASE"/>
    <property type="match status" value="1"/>
</dbReference>
<dbReference type="InterPro" id="IPR016164">
    <property type="entry name" value="FAD-linked_Oxase-like_C"/>
</dbReference>
<dbReference type="InterPro" id="IPR036318">
    <property type="entry name" value="FAD-bd_PCMH-like_sf"/>
</dbReference>
<evidence type="ECO:0000259" key="9">
    <source>
        <dbReference type="PROSITE" id="PS51387"/>
    </source>
</evidence>
<sequence precursor="true">MRDVSVQTATIGVGPGGARAAESLSDSWTRGASRNPYAAGLARLLASYRAIPVDQRVRLAKKTSNLFRTRARSRAPGLDTGGLTGVLAVDPDARTADVGGMCTYEDLVAATLPYGLAPLIVPQLKTITVGGAATGGGIESAAFRNGVVYDDIVVMDVLTGAGEVVTAAPEGPHADLYYGFANSYGSLGYATRLRVRLEPVAPFVALRHLRFHDVTELQDAIGRICERRAHDGEPVDYLDGVVFTATEMYLTLGRGTHDPGPTSDYTGQQVFYRSIQQRTTDRLTIHDYLWRWDTDWFWCSRAFGAQQPLIRRLWPRPLRRSSVYWKLVALDRRFDVADRIEKLNGRPPLERVVQDIEVPLAGTADFLTWFLTEVPIEPIWLCPLRIPRRRDADPASTAPTWPLHPFEPERTYVNIGFWSAVPQAPGGPPGATNRRIEATVSALGGHKSLYSDAFYSRAEFAAKYGGATYAQLKSTYDPTHRLLDLYDKAVRRQ</sequence>
<accession>C8XG99</accession>
<keyword evidence="7" id="KW-0560">Oxidoreductase</keyword>
<dbReference type="FunCoup" id="C8XG99">
    <property type="interactions" value="112"/>
</dbReference>
<keyword evidence="3" id="KW-0285">Flavoprotein</keyword>
<dbReference type="InterPro" id="IPR016166">
    <property type="entry name" value="FAD-bd_PCMH"/>
</dbReference>
<comment type="subcellular location">
    <subcellularLocation>
        <location evidence="1">Membrane</location>
        <topology evidence="1">Single-pass membrane protein</topology>
    </subcellularLocation>
</comment>
<dbReference type="EC" id="1.3.1.72" evidence="2"/>
<keyword evidence="6" id="KW-1133">Transmembrane helix</keyword>
<reference evidence="10 11" key="2">
    <citation type="journal article" date="2010" name="Stand. Genomic Sci.">
        <title>Complete genome sequence of Nakamurella multipartita type strain (Y-104).</title>
        <authorList>
            <person name="Tice H."/>
            <person name="Mayilraj S."/>
            <person name="Sims D."/>
            <person name="Lapidus A."/>
            <person name="Nolan M."/>
            <person name="Lucas S."/>
            <person name="Glavina Del Rio T."/>
            <person name="Copeland A."/>
            <person name="Cheng J.F."/>
            <person name="Meincke L."/>
            <person name="Bruce D."/>
            <person name="Goodwin L."/>
            <person name="Pitluck S."/>
            <person name="Ivanova N."/>
            <person name="Mavromatis K."/>
            <person name="Ovchinnikova G."/>
            <person name="Pati A."/>
            <person name="Chen A."/>
            <person name="Palaniappan K."/>
            <person name="Land M."/>
            <person name="Hauser L."/>
            <person name="Chang Y.J."/>
            <person name="Jeffries C.D."/>
            <person name="Detter J.C."/>
            <person name="Brettin T."/>
            <person name="Rohde M."/>
            <person name="Goker M."/>
            <person name="Bristow J."/>
            <person name="Eisen J.A."/>
            <person name="Markowitz V."/>
            <person name="Hugenholtz P."/>
            <person name="Kyrpides N.C."/>
            <person name="Klenk H.P."/>
            <person name="Chen F."/>
        </authorList>
    </citation>
    <scope>NUCLEOTIDE SEQUENCE [LARGE SCALE GENOMIC DNA]</scope>
    <source>
        <strain evidence="11">ATCC 700099 / DSM 44233 / CIP 104796 / JCM 9543 / NBRC 105858 / Y-104</strain>
    </source>
</reference>
<dbReference type="HOGENOM" id="CLU_048432_0_0_11"/>